<feature type="compositionally biased region" description="Low complexity" evidence="1">
    <location>
        <begin position="738"/>
        <end position="755"/>
    </location>
</feature>
<name>A0A6P8Z5J0_THRPL</name>
<feature type="compositionally biased region" description="Acidic residues" evidence="1">
    <location>
        <begin position="726"/>
        <end position="735"/>
    </location>
</feature>
<feature type="region of interest" description="Disordered" evidence="1">
    <location>
        <begin position="1086"/>
        <end position="1275"/>
    </location>
</feature>
<feature type="compositionally biased region" description="Polar residues" evidence="1">
    <location>
        <begin position="1501"/>
        <end position="1520"/>
    </location>
</feature>
<feature type="compositionally biased region" description="Polar residues" evidence="1">
    <location>
        <begin position="432"/>
        <end position="453"/>
    </location>
</feature>
<protein>
    <submittedName>
        <fullName evidence="4">WASH complex subunit 2 isoform X1</fullName>
    </submittedName>
</protein>
<feature type="compositionally biased region" description="Basic and acidic residues" evidence="1">
    <location>
        <begin position="980"/>
        <end position="995"/>
    </location>
</feature>
<accession>A0A6P8Z5J0</accession>
<proteinExistence type="predicted"/>
<feature type="compositionally biased region" description="Low complexity" evidence="1">
    <location>
        <begin position="1211"/>
        <end position="1223"/>
    </location>
</feature>
<feature type="region of interest" description="Disordered" evidence="1">
    <location>
        <begin position="902"/>
        <end position="1067"/>
    </location>
</feature>
<feature type="region of interest" description="Disordered" evidence="1">
    <location>
        <begin position="97"/>
        <end position="122"/>
    </location>
</feature>
<feature type="compositionally biased region" description="Basic and acidic residues" evidence="1">
    <location>
        <begin position="1402"/>
        <end position="1414"/>
    </location>
</feature>
<dbReference type="OrthoDB" id="751084at2759"/>
<feature type="compositionally biased region" description="Basic and acidic residues" evidence="1">
    <location>
        <begin position="804"/>
        <end position="821"/>
    </location>
</feature>
<dbReference type="Pfam" id="PF15255">
    <property type="entry name" value="CAP-ZIP_m"/>
    <property type="match status" value="1"/>
</dbReference>
<evidence type="ECO:0000259" key="2">
    <source>
        <dbReference type="Pfam" id="PF15255"/>
    </source>
</evidence>
<feature type="compositionally biased region" description="Polar residues" evidence="1">
    <location>
        <begin position="1376"/>
        <end position="1395"/>
    </location>
</feature>
<dbReference type="RefSeq" id="XP_034247703.1">
    <property type="nucleotide sequence ID" value="XM_034391812.1"/>
</dbReference>
<dbReference type="KEGG" id="tpal:117649242"/>
<feature type="compositionally biased region" description="Basic and acidic residues" evidence="1">
    <location>
        <begin position="15"/>
        <end position="25"/>
    </location>
</feature>
<evidence type="ECO:0000313" key="3">
    <source>
        <dbReference type="Proteomes" id="UP000515158"/>
    </source>
</evidence>
<feature type="compositionally biased region" description="Acidic residues" evidence="1">
    <location>
        <begin position="215"/>
        <end position="225"/>
    </location>
</feature>
<dbReference type="Proteomes" id="UP000515158">
    <property type="component" value="Unplaced"/>
</dbReference>
<feature type="region of interest" description="Disordered" evidence="1">
    <location>
        <begin position="1376"/>
        <end position="1711"/>
    </location>
</feature>
<feature type="domain" description="FAM21/CAPZIP" evidence="2">
    <location>
        <begin position="1093"/>
        <end position="1195"/>
    </location>
</feature>
<feature type="compositionally biased region" description="Polar residues" evidence="1">
    <location>
        <begin position="1423"/>
        <end position="1439"/>
    </location>
</feature>
<feature type="compositionally biased region" description="Basic and acidic residues" evidence="1">
    <location>
        <begin position="456"/>
        <end position="467"/>
    </location>
</feature>
<feature type="region of interest" description="Disordered" evidence="1">
    <location>
        <begin position="215"/>
        <end position="282"/>
    </location>
</feature>
<feature type="compositionally biased region" description="Low complexity" evidence="1">
    <location>
        <begin position="827"/>
        <end position="838"/>
    </location>
</feature>
<dbReference type="CTD" id="37331"/>
<organism evidence="4">
    <name type="scientific">Thrips palmi</name>
    <name type="common">Melon thrips</name>
    <dbReference type="NCBI Taxonomy" id="161013"/>
    <lineage>
        <taxon>Eukaryota</taxon>
        <taxon>Metazoa</taxon>
        <taxon>Ecdysozoa</taxon>
        <taxon>Arthropoda</taxon>
        <taxon>Hexapoda</taxon>
        <taxon>Insecta</taxon>
        <taxon>Pterygota</taxon>
        <taxon>Neoptera</taxon>
        <taxon>Paraneoptera</taxon>
        <taxon>Thysanoptera</taxon>
        <taxon>Terebrantia</taxon>
        <taxon>Thripoidea</taxon>
        <taxon>Thripidae</taxon>
        <taxon>Thrips</taxon>
    </lineage>
</organism>
<dbReference type="InParanoid" id="A0A6P8Z5J0"/>
<dbReference type="GeneID" id="117649242"/>
<feature type="compositionally biased region" description="Basic and acidic residues" evidence="1">
    <location>
        <begin position="839"/>
        <end position="848"/>
    </location>
</feature>
<dbReference type="InterPro" id="IPR029341">
    <property type="entry name" value="FAM21/CAPZIP"/>
</dbReference>
<sequence length="1711" mass="184414">MNGSAGDPAGSTEAKPWERSWSTDEMRQNAHAWNLAGDTGLLKHLQEFSQTVLARTHTTEKALDTLVEETSTLTSDVNTTNNKFLCLANTQFVENRVYDDDDKETPQDESVPKTQSKEETEARMLQKVREALSLSVAVLDTMFEPVEIQASDSEGEIETEQQGTKTLILEPHNPYIHRPLPHLIGSEAFMSDDHIGLADSPSDEEEQSLKTGVDYDMDVTSDSDNDFTPIGSNKRKIDMYSSRSSVSTGPEKISRKIEPTDSVQGAGNPSTDVPEPSSVQKHGQDNLFASQLAAKLDKIAHPATSSNFTPEKTTSDNLFGGALSENEDDGLFSGNSGLFSGRPRLFDDLENTNNSLWGPDEVTDFVAAKKATLETENVEQPSKLPPKSDNLFSSNGSDEEDSLFSFAKSGKIDLPKPSPILQKPKPQRPGIVTSTPNKGLDNSSETKPRSISNIKGDLERTSSHVVEDNAQSPTVPTVQRETPDKKLAGAVPMFGKANVLEGLKAKLPRRQSSSSSESSSSDPAENSSIPSVDHTSDEVNNYDQGWNGSASSSQKSQAPSQGMSSPVFNSTSLPKNEIIKIKKEPSSISSVPSASNDDIDDIFGSKPLTFSPPYSQPISGGLFADVDDEEDDLFAVSPAPKRTETKEIPDHIKKQVNDSLLKEEETKPVNSNEDAESVKQISSKPPQTIVAPKPAPGKSFTHDIYSTVPPPLKSENKIKKPVSLFDDSDSGEDELLFSSASSAGSRRSQASTDILSAAAASSIEKKSLTKKGLFDDDDALFGSTRNDPDVDIFGLSKSPAESKPLGDNRKLPDTSLFKEESSPAIDNNSSLQNSSVLNSEHKDLLKPELKPIFQDDSFVRDNCEKENFVNSEPTLPKTKLFDAVDGDDVESDLFSDISVHNINNVPSSASTSKPNKVHDTSPIETSPPKASIGEQIKKIGEENQLPIDEEQVSNVERNSEKSLSIKNESSPQINAPSQHRKPEPPRTLNIRKETDPGLGLFDDSNDEDDDLFSSSSKKESQKPALLPKESATPKAAVKPLTAVKPSTAVISDTTPAKKVDIPQDEPKTLDVADGAVVSVSKLRNTLLAGGNGQPGLKIDPRALLPGQKPPPRRTPPKEQTPEPGPTAPSISESKEPPARSAESGVGFDQQAPISATLTSVNKDRAKLGVKRRPPSNKARREAARASQNLEQSDRDSPLSPDASSIWTDSIGGVNSNGNSNNSVLSPSTDEDDLFGVPQDLPAEYEDPSSTSADIFSSPTILSPVPPVNNDTKPERSNFTDQIKEFQDSLQKNASLFLPPDDIDDDSLSDKLFDPVLETAPVVSKTPVLNSSTVVNSAHVVKSTDVVDSSPLVNAVPVIDTAPVVEASPVVDTAPVTDSTLDVDTTPVVNTSSVANTAPMAVENEKTSSTEDHSSQKTVPDPSSVPSQHPKTSLNDSPKSVPSKDESAAPALDPLNKQEQTTMDEESNLFGSDDASESADDSNALFPFVKKKLESKQSSSQPLFSQTPALPSKTDISSTKPNLRGLDEIEDNDLFSSTNHKSQIPIKKPPVLQNKEVKTWNFSDEDDDDLFQSSSKSGPLNPSQNAVATSKGKNSASPEPFVSEKITKTIKSSKPKANNGLFSDENDDDDDLFSKPPPLLKSKVKEKNSKSSLFDDDDDDLFGSKQPKSFKTPNPSKLENMPGTSTQSQASSKVKKGNVNVFDDPLKAFEND</sequence>
<feature type="region of interest" description="Disordered" evidence="1">
    <location>
        <begin position="302"/>
        <end position="337"/>
    </location>
</feature>
<feature type="region of interest" description="Disordered" evidence="1">
    <location>
        <begin position="1"/>
        <end position="25"/>
    </location>
</feature>
<feature type="compositionally biased region" description="Polar residues" evidence="1">
    <location>
        <begin position="261"/>
        <end position="281"/>
    </location>
</feature>
<feature type="compositionally biased region" description="Polar residues" evidence="1">
    <location>
        <begin position="562"/>
        <end position="573"/>
    </location>
</feature>
<feature type="compositionally biased region" description="Polar residues" evidence="1">
    <location>
        <begin position="303"/>
        <end position="317"/>
    </location>
</feature>
<dbReference type="FunCoup" id="A0A6P8Z5J0">
    <property type="interactions" value="898"/>
</dbReference>
<evidence type="ECO:0000313" key="4">
    <source>
        <dbReference type="RefSeq" id="XP_034247703.1"/>
    </source>
</evidence>
<feature type="compositionally biased region" description="Polar residues" evidence="1">
    <location>
        <begin position="469"/>
        <end position="480"/>
    </location>
</feature>
<reference evidence="4" key="1">
    <citation type="submission" date="2025-08" db="UniProtKB">
        <authorList>
            <consortium name="RefSeq"/>
        </authorList>
    </citation>
    <scope>IDENTIFICATION</scope>
    <source>
        <tissue evidence="4">Total insect</tissue>
    </source>
</reference>
<feature type="compositionally biased region" description="Polar residues" evidence="1">
    <location>
        <begin position="1665"/>
        <end position="1691"/>
    </location>
</feature>
<evidence type="ECO:0000256" key="1">
    <source>
        <dbReference type="SAM" id="MobiDB-lite"/>
    </source>
</evidence>
<feature type="compositionally biased region" description="Polar residues" evidence="1">
    <location>
        <begin position="538"/>
        <end position="548"/>
    </location>
</feature>
<gene>
    <name evidence="4" type="primary">LOC117649242</name>
</gene>
<feature type="compositionally biased region" description="Polar residues" evidence="1">
    <location>
        <begin position="1570"/>
        <end position="1596"/>
    </location>
</feature>
<feature type="region of interest" description="Disordered" evidence="1">
    <location>
        <begin position="373"/>
        <end position="755"/>
    </location>
</feature>
<feature type="compositionally biased region" description="Basic and acidic residues" evidence="1">
    <location>
        <begin position="1055"/>
        <end position="1067"/>
    </location>
</feature>
<feature type="region of interest" description="Disordered" evidence="1">
    <location>
        <begin position="774"/>
        <end position="848"/>
    </location>
</feature>
<feature type="compositionally biased region" description="Polar residues" evidence="1">
    <location>
        <begin position="1151"/>
        <end position="1160"/>
    </location>
</feature>
<feature type="compositionally biased region" description="Polar residues" evidence="1">
    <location>
        <begin position="952"/>
        <end position="977"/>
    </location>
</feature>
<feature type="compositionally biased region" description="Basic and acidic residues" evidence="1">
    <location>
        <begin position="641"/>
        <end position="667"/>
    </location>
</feature>
<feature type="compositionally biased region" description="Low complexity" evidence="1">
    <location>
        <begin position="512"/>
        <end position="531"/>
    </location>
</feature>
<feature type="compositionally biased region" description="Polar residues" evidence="1">
    <location>
        <begin position="902"/>
        <end position="914"/>
    </location>
</feature>
<keyword evidence="3" id="KW-1185">Reference proteome</keyword>
<feature type="compositionally biased region" description="Polar residues" evidence="1">
    <location>
        <begin position="1247"/>
        <end position="1260"/>
    </location>
</feature>
<feature type="compositionally biased region" description="Low complexity" evidence="1">
    <location>
        <begin position="549"/>
        <end position="561"/>
    </location>
</feature>